<dbReference type="EMBL" id="MN741019">
    <property type="protein sequence ID" value="QHU22885.1"/>
    <property type="molecule type" value="Genomic_DNA"/>
</dbReference>
<name>A0A6C0KY49_9ZZZZ</name>
<sequence>MLNESDLEELIFIKKINELKNIDNTTISNDYLSWISFSESSTDDEDSSDSHYFDKKVLTKNTRVYVALTLIDKDDYLIEEDIVTFCNNNYVYSTNKMTNIIKKIDTGNPLQILFSIFLQKGLKVLHDGNTIILPHTSNFVIKEARLLGYEGTSIMSYNVNLRSFCL</sequence>
<accession>A0A6C0KY49</accession>
<proteinExistence type="predicted"/>
<reference evidence="1" key="1">
    <citation type="journal article" date="2020" name="Nature">
        <title>Giant virus diversity and host interactions through global metagenomics.</title>
        <authorList>
            <person name="Schulz F."/>
            <person name="Roux S."/>
            <person name="Paez-Espino D."/>
            <person name="Jungbluth S."/>
            <person name="Walsh D.A."/>
            <person name="Denef V.J."/>
            <person name="McMahon K.D."/>
            <person name="Konstantinidis K.T."/>
            <person name="Eloe-Fadrosh E.A."/>
            <person name="Kyrpides N.C."/>
            <person name="Woyke T."/>
        </authorList>
    </citation>
    <scope>NUCLEOTIDE SEQUENCE</scope>
    <source>
        <strain evidence="1">GVMAG-S-ERX555907-63</strain>
    </source>
</reference>
<protein>
    <submittedName>
        <fullName evidence="1">Uncharacterized protein</fullName>
    </submittedName>
</protein>
<dbReference type="AlphaFoldDB" id="A0A6C0KY49"/>
<organism evidence="1">
    <name type="scientific">viral metagenome</name>
    <dbReference type="NCBI Taxonomy" id="1070528"/>
    <lineage>
        <taxon>unclassified sequences</taxon>
        <taxon>metagenomes</taxon>
        <taxon>organismal metagenomes</taxon>
    </lineage>
</organism>
<evidence type="ECO:0000313" key="1">
    <source>
        <dbReference type="EMBL" id="QHU22885.1"/>
    </source>
</evidence>